<keyword evidence="4" id="KW-1185">Reference proteome</keyword>
<dbReference type="SUPFAM" id="SSF160935">
    <property type="entry name" value="VPA0735-like"/>
    <property type="match status" value="1"/>
</dbReference>
<dbReference type="InterPro" id="IPR010621">
    <property type="entry name" value="DUF1214"/>
</dbReference>
<reference evidence="3 4" key="1">
    <citation type="submission" date="2024-09" db="EMBL/GenBank/DDBJ databases">
        <authorList>
            <person name="Sun Q."/>
            <person name="Mori K."/>
        </authorList>
    </citation>
    <scope>NUCLEOTIDE SEQUENCE [LARGE SCALE GENOMIC DNA]</scope>
    <source>
        <strain evidence="3 4">TBRC 1432</strain>
    </source>
</reference>
<organism evidence="3 4">
    <name type="scientific">Kutzneria chonburiensis</name>
    <dbReference type="NCBI Taxonomy" id="1483604"/>
    <lineage>
        <taxon>Bacteria</taxon>
        <taxon>Bacillati</taxon>
        <taxon>Actinomycetota</taxon>
        <taxon>Actinomycetes</taxon>
        <taxon>Pseudonocardiales</taxon>
        <taxon>Pseudonocardiaceae</taxon>
        <taxon>Kutzneria</taxon>
    </lineage>
</organism>
<dbReference type="Pfam" id="PF06863">
    <property type="entry name" value="DUF1254"/>
    <property type="match status" value="1"/>
</dbReference>
<feature type="domain" description="DUF1214" evidence="1">
    <location>
        <begin position="336"/>
        <end position="430"/>
    </location>
</feature>
<dbReference type="Gene3D" id="2.60.120.600">
    <property type="entry name" value="Domain of unknown function DUF1214, C-terminal domain"/>
    <property type="match status" value="1"/>
</dbReference>
<evidence type="ECO:0000259" key="1">
    <source>
        <dbReference type="Pfam" id="PF06742"/>
    </source>
</evidence>
<dbReference type="InterPro" id="IPR010679">
    <property type="entry name" value="DUF1254"/>
</dbReference>
<sequence>MTRRTALALAAGAGLSACGISGNSVTANVDTDPKSIAADAYLYGFPLVLMDVTRGAALANQLIRNTSPATARSRGIVAPQNDTLFSLAWLDLHAEPMVFQMPAVDGRRFWLIQVLDAWMNTVHDPSSVRPAGQATPFTYALTGPGWSGRLPDGLIPLAMPTPTGLIANRIQLDGAADLDAVRALQAQVMLTPLSFWTAGTTAPDVKAPPPSAPPLDQVNAMDGRTFFRRMATLLAATPTPPADADALKRFASIGIAADADVDQLDADVLNAAVHDGQARIAGYTNPKARIDNGWTVATNIGAYGTDYVLRANTAKIVFGANLAKDSLYALMTGIRAGASRRYRIRFAAGQLPPVDAFWSISVYGPDQYFIANPANVYAVGHETPVVPGSDGTVEITLQSAHPGPEVPAGNWLPIPENGTFTLALRLYAPKAAALDGTWKPPALTVNGQN</sequence>
<dbReference type="Proteomes" id="UP001589810">
    <property type="component" value="Unassembled WGS sequence"/>
</dbReference>
<dbReference type="PANTHER" id="PTHR36509:SF2">
    <property type="entry name" value="BLL3101 PROTEIN"/>
    <property type="match status" value="1"/>
</dbReference>
<protein>
    <submittedName>
        <fullName evidence="3">DUF1254 domain-containing protein</fullName>
    </submittedName>
</protein>
<comment type="caution">
    <text evidence="3">The sequence shown here is derived from an EMBL/GenBank/DDBJ whole genome shotgun (WGS) entry which is preliminary data.</text>
</comment>
<dbReference type="Gene3D" id="2.60.40.1610">
    <property type="entry name" value="Domain of unknown function DUF1254"/>
    <property type="match status" value="1"/>
</dbReference>
<dbReference type="InterPro" id="IPR037050">
    <property type="entry name" value="DUF1254_sf"/>
</dbReference>
<evidence type="ECO:0000259" key="2">
    <source>
        <dbReference type="Pfam" id="PF06863"/>
    </source>
</evidence>
<evidence type="ECO:0000313" key="4">
    <source>
        <dbReference type="Proteomes" id="UP001589810"/>
    </source>
</evidence>
<name>A0ABV6MIP4_9PSEU</name>
<dbReference type="PROSITE" id="PS51257">
    <property type="entry name" value="PROKAR_LIPOPROTEIN"/>
    <property type="match status" value="1"/>
</dbReference>
<feature type="domain" description="DUF1254" evidence="2">
    <location>
        <begin position="60"/>
        <end position="192"/>
    </location>
</feature>
<evidence type="ECO:0000313" key="3">
    <source>
        <dbReference type="EMBL" id="MFC0540052.1"/>
    </source>
</evidence>
<dbReference type="PANTHER" id="PTHR36509">
    <property type="entry name" value="BLL3101 PROTEIN"/>
    <property type="match status" value="1"/>
</dbReference>
<accession>A0ABV6MIP4</accession>
<proteinExistence type="predicted"/>
<dbReference type="InterPro" id="IPR037049">
    <property type="entry name" value="DUF1214_C_sf"/>
</dbReference>
<gene>
    <name evidence="3" type="ORF">ACFFH7_01095</name>
</gene>
<dbReference type="Pfam" id="PF06742">
    <property type="entry name" value="DUF1214"/>
    <property type="match status" value="1"/>
</dbReference>
<dbReference type="EMBL" id="JBHLUD010000001">
    <property type="protein sequence ID" value="MFC0540052.1"/>
    <property type="molecule type" value="Genomic_DNA"/>
</dbReference>
<dbReference type="RefSeq" id="WP_273938818.1">
    <property type="nucleotide sequence ID" value="NZ_CP097263.1"/>
</dbReference>